<feature type="transmembrane region" description="Helical" evidence="1">
    <location>
        <begin position="212"/>
        <end position="233"/>
    </location>
</feature>
<dbReference type="InterPro" id="IPR036890">
    <property type="entry name" value="HATPase_C_sf"/>
</dbReference>
<dbReference type="GO" id="GO:0042802">
    <property type="term" value="F:identical protein binding"/>
    <property type="evidence" value="ECO:0007669"/>
    <property type="project" value="TreeGrafter"/>
</dbReference>
<name>A0A949JZY2_9FIRM</name>
<dbReference type="PANTHER" id="PTHR40448:SF1">
    <property type="entry name" value="TWO-COMPONENT SENSOR HISTIDINE KINASE"/>
    <property type="match status" value="1"/>
</dbReference>
<evidence type="ECO:0000313" key="4">
    <source>
        <dbReference type="Proteomes" id="UP000712157"/>
    </source>
</evidence>
<dbReference type="PANTHER" id="PTHR40448">
    <property type="entry name" value="TWO-COMPONENT SENSOR HISTIDINE KINASE"/>
    <property type="match status" value="1"/>
</dbReference>
<feature type="transmembrane region" description="Helical" evidence="1">
    <location>
        <begin position="300"/>
        <end position="322"/>
    </location>
</feature>
<sequence length="641" mass="72367">MKNLNSHIRLGLLILLTVSISFALFGLQYRFNNKYQFRTSQPITGVLMLDQQDLRDHPVRYLIQQWEFYPGILLTPDDFNRKTPDTYRQYVAIGQYSGLNGGNPFLPFHGSATYRLTLSLPEQTQPYALELPEIYSSYRLYINDRLALEMGNPDPASYDPEIRNSIVTFDGSGTVQILLTVTDQSGIYSGLTYPPVFGFSNNVLSLYYIQNMLHLAIFILAFLGTALSFYMNVRSKQRRGLLFALLCICFMGYTSHSLLHTILATTVNPWYPLEILCFYTMLFLVILLQNSILSVSRKIALLSGVISGIVTVLILILILMITCFHVRAGELLSVLASLLKYGTAFYLLSMAIFTSIKAKHCPRTLVITLIFAVSLLADRLMPLYEPIIGGWFVEVGGTILVFGLAVVLWKDLAYAYNFCLSFEQSQQQLKYQIAVQAEHYRQLSRQIAASRQASHDLRHHMRTLRSLAEKNQLDEIRKYLDTYEPTISSSEIQTYSANSAADAVVSYYASTAKENSISFDALVRLPPSLDFPTDELCALLGNLLENAVEACIRQETGKRFIYLRGQISDQKLGIILDNSYDGNIRYSEDHFYSSKRSGSGIGIRSVRSIVERHHGLISFEPKDMVFQVSLMIPLACNNAGC</sequence>
<evidence type="ECO:0000313" key="3">
    <source>
        <dbReference type="EMBL" id="MBU9738320.1"/>
    </source>
</evidence>
<reference evidence="3" key="1">
    <citation type="submission" date="2021-06" db="EMBL/GenBank/DDBJ databases">
        <title>Description of novel taxa of the family Lachnospiraceae.</title>
        <authorList>
            <person name="Chaplin A.V."/>
            <person name="Sokolova S.R."/>
            <person name="Pikina A.P."/>
            <person name="Korzhanova M."/>
            <person name="Belova V."/>
            <person name="Korostin D."/>
            <person name="Efimov B.A."/>
        </authorList>
    </citation>
    <scope>NUCLEOTIDE SEQUENCE</scope>
    <source>
        <strain evidence="3">ASD5720</strain>
    </source>
</reference>
<organism evidence="3 4">
    <name type="scientific">Diplocloster agilis</name>
    <dbReference type="NCBI Taxonomy" id="2850323"/>
    <lineage>
        <taxon>Bacteria</taxon>
        <taxon>Bacillati</taxon>
        <taxon>Bacillota</taxon>
        <taxon>Clostridia</taxon>
        <taxon>Lachnospirales</taxon>
        <taxon>Lachnospiraceae</taxon>
        <taxon>Diplocloster</taxon>
    </lineage>
</organism>
<protein>
    <submittedName>
        <fullName evidence="3">GHKL domain-containing protein</fullName>
    </submittedName>
</protein>
<gene>
    <name evidence="3" type="ORF">KTH89_17390</name>
</gene>
<keyword evidence="1" id="KW-0472">Membrane</keyword>
<feature type="domain" description="Sensor histidine kinase NatK-like C-terminal" evidence="2">
    <location>
        <begin position="535"/>
        <end position="633"/>
    </location>
</feature>
<dbReference type="EMBL" id="JAHQCW010000032">
    <property type="protein sequence ID" value="MBU9738320.1"/>
    <property type="molecule type" value="Genomic_DNA"/>
</dbReference>
<dbReference type="CDD" id="cd16935">
    <property type="entry name" value="HATPase_AgrC-ComD-like"/>
    <property type="match status" value="1"/>
</dbReference>
<feature type="transmembrane region" description="Helical" evidence="1">
    <location>
        <begin position="388"/>
        <end position="409"/>
    </location>
</feature>
<feature type="transmembrane region" description="Helical" evidence="1">
    <location>
        <begin position="240"/>
        <end position="263"/>
    </location>
</feature>
<dbReference type="InterPro" id="IPR032834">
    <property type="entry name" value="NatK-like_C"/>
</dbReference>
<keyword evidence="4" id="KW-1185">Reference proteome</keyword>
<keyword evidence="1" id="KW-0812">Transmembrane</keyword>
<feature type="transmembrane region" description="Helical" evidence="1">
    <location>
        <begin position="269"/>
        <end position="288"/>
    </location>
</feature>
<dbReference type="Proteomes" id="UP000712157">
    <property type="component" value="Unassembled WGS sequence"/>
</dbReference>
<accession>A0A949JZY2</accession>
<dbReference type="Pfam" id="PF14501">
    <property type="entry name" value="HATPase_c_5"/>
    <property type="match status" value="1"/>
</dbReference>
<keyword evidence="1" id="KW-1133">Transmembrane helix</keyword>
<proteinExistence type="predicted"/>
<dbReference type="RefSeq" id="WP_238722545.1">
    <property type="nucleotide sequence ID" value="NZ_JAHQCW010000032.1"/>
</dbReference>
<comment type="caution">
    <text evidence="3">The sequence shown here is derived from an EMBL/GenBank/DDBJ whole genome shotgun (WGS) entry which is preliminary data.</text>
</comment>
<feature type="transmembrane region" description="Helical" evidence="1">
    <location>
        <begin position="365"/>
        <end position="382"/>
    </location>
</feature>
<evidence type="ECO:0000256" key="1">
    <source>
        <dbReference type="SAM" id="Phobius"/>
    </source>
</evidence>
<dbReference type="Gene3D" id="3.30.565.10">
    <property type="entry name" value="Histidine kinase-like ATPase, C-terminal domain"/>
    <property type="match status" value="1"/>
</dbReference>
<evidence type="ECO:0000259" key="2">
    <source>
        <dbReference type="Pfam" id="PF14501"/>
    </source>
</evidence>
<feature type="transmembrane region" description="Helical" evidence="1">
    <location>
        <begin position="334"/>
        <end position="353"/>
    </location>
</feature>
<dbReference type="AlphaFoldDB" id="A0A949JZY2"/>
<dbReference type="SUPFAM" id="SSF55874">
    <property type="entry name" value="ATPase domain of HSP90 chaperone/DNA topoisomerase II/histidine kinase"/>
    <property type="match status" value="1"/>
</dbReference>